<keyword evidence="3" id="KW-1185">Reference proteome</keyword>
<evidence type="ECO:0000313" key="3">
    <source>
        <dbReference type="Proteomes" id="UP000634229"/>
    </source>
</evidence>
<reference evidence="2 3" key="1">
    <citation type="submission" date="2021-01" db="EMBL/GenBank/DDBJ databases">
        <title>WGS of actinomycetes isolated from Thailand.</title>
        <authorList>
            <person name="Thawai C."/>
        </authorList>
    </citation>
    <scope>NUCLEOTIDE SEQUENCE [LARGE SCALE GENOMIC DNA]</scope>
    <source>
        <strain evidence="2 3">CA1R205</strain>
    </source>
</reference>
<evidence type="ECO:0000256" key="1">
    <source>
        <dbReference type="SAM" id="MobiDB-lite"/>
    </source>
</evidence>
<sequence>MSVRTAAELVRDAADGFKVLIDTVDYASAGNFDNRPTWANSTPTFDNRPTWDNWNKK</sequence>
<organism evidence="2 3">
    <name type="scientific">Streptomyces coffeae</name>
    <dbReference type="NCBI Taxonomy" id="621382"/>
    <lineage>
        <taxon>Bacteria</taxon>
        <taxon>Bacillati</taxon>
        <taxon>Actinomycetota</taxon>
        <taxon>Actinomycetes</taxon>
        <taxon>Kitasatosporales</taxon>
        <taxon>Streptomycetaceae</taxon>
        <taxon>Streptomyces</taxon>
    </lineage>
</organism>
<feature type="region of interest" description="Disordered" evidence="1">
    <location>
        <begin position="37"/>
        <end position="57"/>
    </location>
</feature>
<proteinExistence type="predicted"/>
<dbReference type="NCBIfam" id="NF041721">
    <property type="entry name" value="phane_AmcA_1"/>
    <property type="match status" value="1"/>
</dbReference>
<dbReference type="EMBL" id="JAERRF010000016">
    <property type="protein sequence ID" value="MBL1099931.1"/>
    <property type="molecule type" value="Genomic_DNA"/>
</dbReference>
<accession>A0ABS1NIS2</accession>
<name>A0ABS1NIS2_9ACTN</name>
<dbReference type="Proteomes" id="UP000634229">
    <property type="component" value="Unassembled WGS sequence"/>
</dbReference>
<evidence type="ECO:0000313" key="2">
    <source>
        <dbReference type="EMBL" id="MBL1099931.1"/>
    </source>
</evidence>
<protein>
    <submittedName>
        <fullName evidence="2">Uncharacterized protein</fullName>
    </submittedName>
</protein>
<dbReference type="RefSeq" id="WP_201877539.1">
    <property type="nucleotide sequence ID" value="NZ_JAERRF010000016.1"/>
</dbReference>
<comment type="caution">
    <text evidence="2">The sequence shown here is derived from an EMBL/GenBank/DDBJ whole genome shotgun (WGS) entry which is preliminary data.</text>
</comment>
<gene>
    <name evidence="2" type="ORF">JK363_25315</name>
</gene>